<organism evidence="1">
    <name type="scientific">marine metagenome</name>
    <dbReference type="NCBI Taxonomy" id="408172"/>
    <lineage>
        <taxon>unclassified sequences</taxon>
        <taxon>metagenomes</taxon>
        <taxon>ecological metagenomes</taxon>
    </lineage>
</organism>
<dbReference type="Pfam" id="PF13189">
    <property type="entry name" value="Cytidylate_kin2"/>
    <property type="match status" value="1"/>
</dbReference>
<accession>A0A382Q7V7</accession>
<protein>
    <recommendedName>
        <fullName evidence="2">Cytidylate kinase-like family protein</fullName>
    </recommendedName>
</protein>
<dbReference type="EMBL" id="UINC01111824">
    <property type="protein sequence ID" value="SVC80321.1"/>
    <property type="molecule type" value="Genomic_DNA"/>
</dbReference>
<dbReference type="InterPro" id="IPR027417">
    <property type="entry name" value="P-loop_NTPase"/>
</dbReference>
<dbReference type="AlphaFoldDB" id="A0A382Q7V7"/>
<sequence>MAVVTIQGQIGSGGQEVGLRVANLLNYDYIDRLIFAQAARLLGATVQAIANKELEVRTTKDRIASFIHNLLERSAMAGAGSEPYFGPGIEVLLSKDYYSQNEQDPITTSSELDIKAFVDATTIVIKELAEKNNVVILGRGGNMILGDYPNSLHVDVIAPFERRVQTIMTREHLDETTARNFVENHEAARITFFRKAFDVDPLDSSLY</sequence>
<gene>
    <name evidence="1" type="ORF">METZ01_LOCUS333175</name>
</gene>
<proteinExistence type="predicted"/>
<feature type="non-terminal residue" evidence="1">
    <location>
        <position position="207"/>
    </location>
</feature>
<reference evidence="1" key="1">
    <citation type="submission" date="2018-05" db="EMBL/GenBank/DDBJ databases">
        <authorList>
            <person name="Lanie J.A."/>
            <person name="Ng W.-L."/>
            <person name="Kazmierczak K.M."/>
            <person name="Andrzejewski T.M."/>
            <person name="Davidsen T.M."/>
            <person name="Wayne K.J."/>
            <person name="Tettelin H."/>
            <person name="Glass J.I."/>
            <person name="Rusch D."/>
            <person name="Podicherti R."/>
            <person name="Tsui H.-C.T."/>
            <person name="Winkler M.E."/>
        </authorList>
    </citation>
    <scope>NUCLEOTIDE SEQUENCE</scope>
</reference>
<name>A0A382Q7V7_9ZZZZ</name>
<dbReference type="Gene3D" id="3.40.50.300">
    <property type="entry name" value="P-loop containing nucleotide triphosphate hydrolases"/>
    <property type="match status" value="1"/>
</dbReference>
<evidence type="ECO:0000313" key="1">
    <source>
        <dbReference type="EMBL" id="SVC80321.1"/>
    </source>
</evidence>
<evidence type="ECO:0008006" key="2">
    <source>
        <dbReference type="Google" id="ProtNLM"/>
    </source>
</evidence>